<dbReference type="InParanoid" id="A0A0D0BSW0"/>
<gene>
    <name evidence="1" type="ORF">CY34DRAFT_800812</name>
</gene>
<dbReference type="OrthoDB" id="9986677at2759"/>
<keyword evidence="2" id="KW-1185">Reference proteome</keyword>
<sequence>MSVTMPSEFVSEPAAFPLQLLDSTLKNSADLGSDVIEDKQVDDHVQPLSSSEFAV</sequence>
<accession>A0A0D0BSW0</accession>
<evidence type="ECO:0000313" key="2">
    <source>
        <dbReference type="Proteomes" id="UP000054485"/>
    </source>
</evidence>
<dbReference type="EMBL" id="KN835163">
    <property type="protein sequence ID" value="KIK46108.1"/>
    <property type="molecule type" value="Genomic_DNA"/>
</dbReference>
<dbReference type="Proteomes" id="UP000054485">
    <property type="component" value="Unassembled WGS sequence"/>
</dbReference>
<evidence type="ECO:0000313" key="1">
    <source>
        <dbReference type="EMBL" id="KIK46108.1"/>
    </source>
</evidence>
<name>A0A0D0BSW0_9AGAM</name>
<dbReference type="HOGENOM" id="CLU_3033964_0_0_1"/>
<proteinExistence type="predicted"/>
<reference evidence="2" key="2">
    <citation type="submission" date="2015-01" db="EMBL/GenBank/DDBJ databases">
        <title>Evolutionary Origins and Diversification of the Mycorrhizal Mutualists.</title>
        <authorList>
            <consortium name="DOE Joint Genome Institute"/>
            <consortium name="Mycorrhizal Genomics Consortium"/>
            <person name="Kohler A."/>
            <person name="Kuo A."/>
            <person name="Nagy L.G."/>
            <person name="Floudas D."/>
            <person name="Copeland A."/>
            <person name="Barry K.W."/>
            <person name="Cichocki N."/>
            <person name="Veneault-Fourrey C."/>
            <person name="LaButti K."/>
            <person name="Lindquist E.A."/>
            <person name="Lipzen A."/>
            <person name="Lundell T."/>
            <person name="Morin E."/>
            <person name="Murat C."/>
            <person name="Riley R."/>
            <person name="Ohm R."/>
            <person name="Sun H."/>
            <person name="Tunlid A."/>
            <person name="Henrissat B."/>
            <person name="Grigoriev I.V."/>
            <person name="Hibbett D.S."/>
            <person name="Martin F."/>
        </authorList>
    </citation>
    <scope>NUCLEOTIDE SEQUENCE [LARGE SCALE GENOMIC DNA]</scope>
    <source>
        <strain evidence="2">UH-Slu-Lm8-n1</strain>
    </source>
</reference>
<organism evidence="1 2">
    <name type="scientific">Suillus luteus UH-Slu-Lm8-n1</name>
    <dbReference type="NCBI Taxonomy" id="930992"/>
    <lineage>
        <taxon>Eukaryota</taxon>
        <taxon>Fungi</taxon>
        <taxon>Dikarya</taxon>
        <taxon>Basidiomycota</taxon>
        <taxon>Agaricomycotina</taxon>
        <taxon>Agaricomycetes</taxon>
        <taxon>Agaricomycetidae</taxon>
        <taxon>Boletales</taxon>
        <taxon>Suillineae</taxon>
        <taxon>Suillaceae</taxon>
        <taxon>Suillus</taxon>
    </lineage>
</organism>
<reference evidence="1 2" key="1">
    <citation type="submission" date="2014-04" db="EMBL/GenBank/DDBJ databases">
        <authorList>
            <consortium name="DOE Joint Genome Institute"/>
            <person name="Kuo A."/>
            <person name="Ruytinx J."/>
            <person name="Rineau F."/>
            <person name="Colpaert J."/>
            <person name="Kohler A."/>
            <person name="Nagy L.G."/>
            <person name="Floudas D."/>
            <person name="Copeland A."/>
            <person name="Barry K.W."/>
            <person name="Cichocki N."/>
            <person name="Veneault-Fourrey C."/>
            <person name="LaButti K."/>
            <person name="Lindquist E.A."/>
            <person name="Lipzen A."/>
            <person name="Lundell T."/>
            <person name="Morin E."/>
            <person name="Murat C."/>
            <person name="Sun H."/>
            <person name="Tunlid A."/>
            <person name="Henrissat B."/>
            <person name="Grigoriev I.V."/>
            <person name="Hibbett D.S."/>
            <person name="Martin F."/>
            <person name="Nordberg H.P."/>
            <person name="Cantor M.N."/>
            <person name="Hua S.X."/>
        </authorList>
    </citation>
    <scope>NUCLEOTIDE SEQUENCE [LARGE SCALE GENOMIC DNA]</scope>
    <source>
        <strain evidence="1 2">UH-Slu-Lm8-n1</strain>
    </source>
</reference>
<protein>
    <submittedName>
        <fullName evidence="1">Uncharacterized protein</fullName>
    </submittedName>
</protein>
<dbReference type="AlphaFoldDB" id="A0A0D0BSW0"/>